<organism evidence="1 2">
    <name type="scientific">Polarella glacialis</name>
    <name type="common">Dinoflagellate</name>
    <dbReference type="NCBI Taxonomy" id="89957"/>
    <lineage>
        <taxon>Eukaryota</taxon>
        <taxon>Sar</taxon>
        <taxon>Alveolata</taxon>
        <taxon>Dinophyceae</taxon>
        <taxon>Suessiales</taxon>
        <taxon>Suessiaceae</taxon>
        <taxon>Polarella</taxon>
    </lineage>
</organism>
<comment type="caution">
    <text evidence="1">The sequence shown here is derived from an EMBL/GenBank/DDBJ whole genome shotgun (WGS) entry which is preliminary data.</text>
</comment>
<dbReference type="AlphaFoldDB" id="A0A813DM37"/>
<protein>
    <recommendedName>
        <fullName evidence="3">Phosphoribosylanthranilate isomerase</fullName>
    </recommendedName>
</protein>
<evidence type="ECO:0008006" key="3">
    <source>
        <dbReference type="Google" id="ProtNLM"/>
    </source>
</evidence>
<dbReference type="OMA" id="WVDMESS"/>
<evidence type="ECO:0000313" key="2">
    <source>
        <dbReference type="Proteomes" id="UP000654075"/>
    </source>
</evidence>
<dbReference type="Proteomes" id="UP000654075">
    <property type="component" value="Unassembled WGS sequence"/>
</dbReference>
<sequence length="267" mass="28808">MSMLLHTVGFCGVDDSVDLQELVQLDAEYPGWIEWGVLLRPDRQGQPRYAGPEVLKKLGCLARGEGGRDTLRLACHLCGDDCRRVIRGDVDRVRHLHGLLGFGRLQLNPTKANDPGGWEPAAAAEGVRAVATALPEVEFILQLNEETQALFERLFHDPSCPAPTNLVVLLDASCGLGKVPDAWARPPEGVRCGFAGGLGPDTVLAQLDAIAAACKDSGSSGSDMPQSVWIDMESGIRSQESDRGDIFDLERVRKVVKLIRGSGFLKG</sequence>
<gene>
    <name evidence="1" type="ORF">PGLA1383_LOCUS8470</name>
</gene>
<reference evidence="1" key="1">
    <citation type="submission" date="2021-02" db="EMBL/GenBank/DDBJ databases">
        <authorList>
            <person name="Dougan E. K."/>
            <person name="Rhodes N."/>
            <person name="Thang M."/>
            <person name="Chan C."/>
        </authorList>
    </citation>
    <scope>NUCLEOTIDE SEQUENCE</scope>
</reference>
<proteinExistence type="predicted"/>
<dbReference type="EMBL" id="CAJNNV010003856">
    <property type="protein sequence ID" value="CAE8589732.1"/>
    <property type="molecule type" value="Genomic_DNA"/>
</dbReference>
<keyword evidence="2" id="KW-1185">Reference proteome</keyword>
<name>A0A813DM37_POLGL</name>
<dbReference type="OrthoDB" id="428227at2759"/>
<evidence type="ECO:0000313" key="1">
    <source>
        <dbReference type="EMBL" id="CAE8589732.1"/>
    </source>
</evidence>
<accession>A0A813DM37</accession>